<dbReference type="KEGG" id="talb:FTW19_04770"/>
<organism evidence="2 3">
    <name type="scientific">Terriglobus albidus</name>
    <dbReference type="NCBI Taxonomy" id="1592106"/>
    <lineage>
        <taxon>Bacteria</taxon>
        <taxon>Pseudomonadati</taxon>
        <taxon>Acidobacteriota</taxon>
        <taxon>Terriglobia</taxon>
        <taxon>Terriglobales</taxon>
        <taxon>Acidobacteriaceae</taxon>
        <taxon>Terriglobus</taxon>
    </lineage>
</organism>
<dbReference type="Pfam" id="PF12773">
    <property type="entry name" value="DZR"/>
    <property type="match status" value="1"/>
</dbReference>
<dbReference type="AlphaFoldDB" id="A0A5B9E556"/>
<accession>A0A5B9E556</accession>
<proteinExistence type="predicted"/>
<feature type="domain" description="DZANK-type" evidence="1">
    <location>
        <begin position="196"/>
        <end position="238"/>
    </location>
</feature>
<keyword evidence="3" id="KW-1185">Reference proteome</keyword>
<dbReference type="InterPro" id="IPR025874">
    <property type="entry name" value="DZR"/>
</dbReference>
<evidence type="ECO:0000313" key="2">
    <source>
        <dbReference type="EMBL" id="QEE27382.1"/>
    </source>
</evidence>
<dbReference type="RefSeq" id="WP_147646574.1">
    <property type="nucleotide sequence ID" value="NZ_CP042806.1"/>
</dbReference>
<dbReference type="Proteomes" id="UP000321820">
    <property type="component" value="Chromosome"/>
</dbReference>
<sequence>MAMIEFVRNYSDHSTDRGYQFEFRCDHCSSGYMSSYKPSALGAAGSILEAASSIFGGFLGGARDSAYDIQRAIGGKAHDSALQEAVAEVKQKFSRCQRCGKWVCNEICWNARAQQCTGCTPKYEQEIISQRTHAQLRASQQQLEDKAATTDYVSGIDVRPDVQVEFNHGNAEIEGHDVRQLPASANPATAAAAAVCDACKAPLTGGKFCGECGAPVARACPSCGTSASPTAKFCNDCGTKL</sequence>
<protein>
    <submittedName>
        <fullName evidence="2">Zinc ribbon domain-containing protein</fullName>
    </submittedName>
</protein>
<evidence type="ECO:0000313" key="3">
    <source>
        <dbReference type="Proteomes" id="UP000321820"/>
    </source>
</evidence>
<dbReference type="OrthoDB" id="9788304at2"/>
<gene>
    <name evidence="2" type="ORF">FTW19_04770</name>
</gene>
<dbReference type="EMBL" id="CP042806">
    <property type="protein sequence ID" value="QEE27382.1"/>
    <property type="molecule type" value="Genomic_DNA"/>
</dbReference>
<name>A0A5B9E556_9BACT</name>
<reference evidence="2 3" key="1">
    <citation type="submission" date="2019-08" db="EMBL/GenBank/DDBJ databases">
        <title>Complete genome sequence of Terriglobus albidus strain ORNL.</title>
        <authorList>
            <person name="Podar M."/>
        </authorList>
    </citation>
    <scope>NUCLEOTIDE SEQUENCE [LARGE SCALE GENOMIC DNA]</scope>
    <source>
        <strain evidence="2 3">ORNL</strain>
    </source>
</reference>
<evidence type="ECO:0000259" key="1">
    <source>
        <dbReference type="Pfam" id="PF12773"/>
    </source>
</evidence>